<proteinExistence type="predicted"/>
<dbReference type="Gene3D" id="2.150.10.10">
    <property type="entry name" value="Serralysin-like metalloprotease, C-terminal"/>
    <property type="match status" value="15"/>
</dbReference>
<feature type="domain" description="Haemolysin-type calcium binding-related" evidence="4">
    <location>
        <begin position="1939"/>
        <end position="1968"/>
    </location>
</feature>
<protein>
    <recommendedName>
        <fullName evidence="4">Haemolysin-type calcium binding-related domain-containing protein</fullName>
    </recommendedName>
</protein>
<evidence type="ECO:0000259" key="4">
    <source>
        <dbReference type="Pfam" id="PF06594"/>
    </source>
</evidence>
<accession>A0A6G8F2F8</accession>
<feature type="domain" description="Haemolysin-type calcium binding-related" evidence="4">
    <location>
        <begin position="3273"/>
        <end position="3307"/>
    </location>
</feature>
<feature type="domain" description="Haemolysin-type calcium binding-related" evidence="4">
    <location>
        <begin position="3551"/>
        <end position="3590"/>
    </location>
</feature>
<dbReference type="GO" id="GO:0005576">
    <property type="term" value="C:extracellular region"/>
    <property type="evidence" value="ECO:0007669"/>
    <property type="project" value="UniProtKB-SubCell"/>
</dbReference>
<feature type="region of interest" description="Disordered" evidence="3">
    <location>
        <begin position="711"/>
        <end position="763"/>
    </location>
</feature>
<feature type="domain" description="Haemolysin-type calcium binding-related" evidence="4">
    <location>
        <begin position="2410"/>
        <end position="2440"/>
    </location>
</feature>
<dbReference type="Pfam" id="PF00353">
    <property type="entry name" value="HemolysinCabind"/>
    <property type="match status" value="25"/>
</dbReference>
<dbReference type="GO" id="GO:0005509">
    <property type="term" value="F:calcium ion binding"/>
    <property type="evidence" value="ECO:0007669"/>
    <property type="project" value="InterPro"/>
</dbReference>
<dbReference type="Pfam" id="PF06594">
    <property type="entry name" value="HCBP_related"/>
    <property type="match status" value="10"/>
</dbReference>
<evidence type="ECO:0000256" key="3">
    <source>
        <dbReference type="SAM" id="MobiDB-lite"/>
    </source>
</evidence>
<gene>
    <name evidence="5" type="ORF">PlAlph_3250</name>
</gene>
<comment type="subcellular location">
    <subcellularLocation>
        <location evidence="1">Secreted</location>
    </subcellularLocation>
</comment>
<dbReference type="InterPro" id="IPR050557">
    <property type="entry name" value="RTX_toxin/Mannuronan_C5-epim"/>
</dbReference>
<feature type="domain" description="Haemolysin-type calcium binding-related" evidence="4">
    <location>
        <begin position="1647"/>
        <end position="1676"/>
    </location>
</feature>
<dbReference type="InterPro" id="IPR001343">
    <property type="entry name" value="Hemolysn_Ca-bd"/>
</dbReference>
<organism evidence="5">
    <name type="scientific">uncultured Alphaproteobacteria bacterium</name>
    <dbReference type="NCBI Taxonomy" id="91750"/>
    <lineage>
        <taxon>Bacteria</taxon>
        <taxon>Pseudomonadati</taxon>
        <taxon>Pseudomonadota</taxon>
        <taxon>Alphaproteobacteria</taxon>
        <taxon>environmental samples</taxon>
    </lineage>
</organism>
<sequence>MATLINPSQEEVRNFITQGEDNLGSGIYNDTSSGNYPTHGLGINFSGKIRAFLQAYINSLGSKVEPEFTINTLVDHYTFNGTSWVIDETAGKKSLIDEIIWLSSSSNSAHRPFDKNSGIPTDDPIRMATDPEINKQAFDEVVYDAYLNSKYGITGVISNVGSEIWNKLDKNERLALYSLNYNAGSLIGNNLKYALSSYVNGSSDENKMLGKLRAWYEILYASNGGGDRKGVQNRRFMEADAFLGDVHDKIEEGKGENNSIIHVNNFAEANATIAFMNKFSEQMISYMGGISVYSSRKYEIVQNNFKEAITTFLNGVGYNKTVFIGTLFTNWNLYTDMDINVSNSVTYKQIEGSDLNDLIFITNANGGSVDSKNGDDLIAGSDGNDTITGGTGNKEINTFSGNDTVNLTKSKSGDYNEVYLGAGSDAFYGGDGDDYVDGGSGSNNHIINKTTGMTDSSTDVNNVSLGGGQNRYIGGIGKDIVSGSGYNTVYLGAGSDEYTGGNEVDIVDGGSVTSGYSSDGVNDTNTIHLGGGNDRYIGGIGKDIVHGGADDDHIWGGDGENKLYGDGGSDHLYGGQNQDELYGGTGRDYFYPEKGINKIDCGTDNNTDVVMINNDASGVDTIYNVSARDIISCAGGFDLESMEQVGNDVVIYGNRNNKIIIKDVKLPEEEEPEIPTENMPILYQPDGSVLQWNGSEYVDSGVDWPPYDELPEGLEELPDIPITKPGEGDNPPLPPVIPEKPAEPINGTEKPLTDNPPSIPDNTKGDIGKLWEEAENSRSPLVVDLDGDGKIETVSTDGNIHFDFDNNQKIENSGWIGKNEGFLVRDLNGNGQIDNGTEMFGNHTVLQNGKNAVNGFEALKDLDSNGNGKFDAEDEAWSQVKVWRDANTNGIVDSGELLTLEQAGIESINLKYDYQKEADENGNLEIQQGTFNRTDGTTGKVSDVWFDVDGTNTILDESNITISDSIKNLPDIKGWGNVYSLHAAMALDETGALKSLVEQYMATTDENSKDTLLNNIIFYWTGVQDMDPEGRNPSQVYGNVLGDARKLEALEEFMGEDYLGTWCWGEREANPHGHAAPMILQAFDLLKNYVGTVLSADLANNPYLQKIILTYNAETKHWDVNVDQAVALLQNTFEADATNGKIEMLQLSNILRFYDNADDVITAFQAKGTADGTFFETELLNFGHNSIGSAANDNLFGTEGNDLMNGLAGNDIIRADRGNDTILGGEGHDHLYGEDGDDILHGEAGNDYLFGGDGNDTLIGGTGNDVLSGGEGDDIYLFEKGFGSDSIDNTQEGSIPNADIIKFGEDILPEKTSLQRQGFDLIISVSYDDGTTDSVRVYSYFDKQGASSTTISAIQFADGTSWDYEYVLNHWNSLPDVNGGVTMEGNDQNNRIDGTNANDILSGNGGDDVIYGNEGNDFIYGGKGNDNLNGGIGNDTYLWRLGDGLDTISDNANQDTIQFGEGIVWDYLTFRNSGDDLIILVHEQEDQGIIIKNFFYNQDSKIEKINFFDGTSVDLSEIGLTLKQLNKGETIKGTEFDDIIYANGGNDTVNAGIGDDIIYGEAGFDTLHGSYGNDTLIGGKGNDRLEGEYGDDTYIYNVGDGLDTIYDYHYSSTESRHDKIKFGEGITFSDLTFRREGESLIINLFGDDTQGIIIQDQFYYDGNRSIEHLEFADGTIKNLTEMGFTLQQRDSNDNTTGTGFDDIIYGNGGDDTLHGSYGNDTLIGGKGNDRLEGEYGDDTYIYNVGDGLDTIYDYHYSSTESRHDKIKFGEGIAFSDLTFRREGESLIINLFGDDTQGIIIQDQFYYDGNCSIEHLEFADGTIKNLTEMGFTLQQRDSNDNTTGTGFDDIIYGNGGDDTLHGSYGNDTLIGGKGNDRLEGEYGDDTYIYNVGDGLDTIYDYHYSSTESRHDKIKFGEGIAFSDLTFRQEGESLIINLFGDDTQGIIIQDQFYYDGNRSIEHLEFADGTIKNLTEMGFTLQQRDSSDDVTGTTYNDILIGKGGNDTLSGGNGDDVLYGNDGNDTLNGQNGNDTLIGGVGNDSLNGGAGDDTYIYNLGDGFDTISESSGLDKIVFGEGISFDDLTFECQNDHLNIYINGDKTQGVQLYNQFYDSNCAVEIFEFANGLTVNITQIGLTFNQHNGPETITGTSYDDVIYANGGDDTISASDGNDTIYGGSGNDTLNGQNGNDILVGGSGNDYLAGGSGNDTYIYNMGDGFDTILDSSGTDKIKFGEGISFNDLSFRVEDNHLRIIIGNDEKQSILIQNIVNNNNYNIETLEFDDGSTFELSQTGWKLNQRNSAETITGTSYDDVIYANGGDDTISAGNGNDTIYGGGGRDTINAGNGNDILVGGADTDTLDGGAGDDTYVYNLGDGYDIITDSSGNDKIKFGEGISFADLKFANGDNDSLLIFLSDDKTEAIQINNFISNGNYRIEQLEFSDGTTKNLSEMGLTFDQYDCAEAITGTDYDDVIYGNGGNDTLYGGTGNDILSGGTGHDRLEGSYGDDTYVWNLNDGIDTISDYQGTNKIKFGANITQANLSFAQVGNNLRIIVNNDPSQGLIIESYCSDTRCQIETIEFADGSQASVADLIGNLVPLPDQVIDGTDDDDILTGGNGNDTINAGDGYNDITGGKGNDTLNGGYDKDTYYYNLGDGYDTISDPYGRDKIIFGEGISPSDLILQRDGNDLFISFSNNDNGSIRVLRHFYNDDHKIEQLEFADGSIMNLSKGGLILHGTYKGDTIDGTSYNDTIYGGFGGDVINGGDGADIINGGEGDDTINGGVGEDTIIWNFGDDLDTVTFSNVDHLKFGEGITFDDLTFYEEGNNLKIIVKGDMSQGVICRNYFYNNDYKPEDIIFADGSVFPIQNSGLVIYHNDKPESISGTDFADTIYAGDGNNDISGGNGNDVIYGGKGDDTISGGNGMDIIAGGKGNDTINGNGDANTYIWNLGDDLDTITASNIDKVQFGEGITEDSLTFRCEGNNLRIIVNNNETQGIILVNFFYDANYKLNNVQFADGSTLNLAVTGLTFDQHFSRGDTITGTSFDDIINAQNTYSVTINAGEGSDIINAGEGNDTINAGNGNNIINGSKGNDSLNAGSGDDTYIWNLGDGYDTIYDSNGNDKIVFGTGITPEDLTFTQNGNTLIITVKGDSSQGIEITNYYNGHPLEELHFADGTVKLLPQIDITLVQGNHDETINGTNSNETIYGNGGNDTINGGYGNDILIGGTGNDTLNGGGDNDTYIYNLGDGLDTISDNAGSNKIVFGEGITQNSLSFAQRDNNLLIYLNGDKNQGIVINNFFYNNSYKIGEIHFADNSVFYLSETGLTLDQSDRTDNMTINGTDYDDILIGGSGNDTINAGDDDDIITGGKGNDILNGGYGRDTYIYNLGDGVDTINETRGNDKIKFGAGITLNDLTFTQEGKNLRILIDNDPHQSILINDFYRGTNYQVEMLQFADNTTFNLSTQGITLQQTNADETVNGTSYNDIIYGNGGHDTINAGDGNDTLVGGIGNDNLNGGDGDDTYIYNLGDGFDTISESGGNDKIVFGEGISQSDLSFEKIGNNLKISINGDEIKGIQINNQFSSNTNKVETIEFHDGSTLDISNADQLIQAMNSFSLSNSASTDALSDPTQNVNEMYSLAANSDLTNKAV</sequence>
<feature type="domain" description="Haemolysin-type calcium binding-related" evidence="4">
    <location>
        <begin position="1476"/>
        <end position="1515"/>
    </location>
</feature>
<reference evidence="5" key="1">
    <citation type="journal article" date="2020" name="J. ISSAAS">
        <title>Lactobacilli and other gastrointestinal microbiota of Peromyscus leucopus, reservoir host for agents of Lyme disease and other zoonoses in North America.</title>
        <authorList>
            <person name="Milovic A."/>
            <person name="Bassam K."/>
            <person name="Shao H."/>
            <person name="Chatzistamou I."/>
            <person name="Tufts D.M."/>
            <person name="Diuk-Wasser M."/>
            <person name="Barbour A.G."/>
        </authorList>
    </citation>
    <scope>NUCLEOTIDE SEQUENCE</scope>
    <source>
        <strain evidence="5">LL90</strain>
    </source>
</reference>
<feature type="domain" description="Haemolysin-type calcium binding-related" evidence="4">
    <location>
        <begin position="1320"/>
        <end position="1365"/>
    </location>
</feature>
<dbReference type="InterPro" id="IPR011049">
    <property type="entry name" value="Serralysin-like_metalloprot_C"/>
</dbReference>
<feature type="domain" description="Haemolysin-type calcium binding-related" evidence="4">
    <location>
        <begin position="2976"/>
        <end position="3015"/>
    </location>
</feature>
<name>A0A6G8F2F8_9PROT</name>
<dbReference type="InterPro" id="IPR018511">
    <property type="entry name" value="Hemolysin-typ_Ca-bd_CS"/>
</dbReference>
<dbReference type="EMBL" id="MN990730">
    <property type="protein sequence ID" value="QIM10433.1"/>
    <property type="molecule type" value="Genomic_DNA"/>
</dbReference>
<evidence type="ECO:0000256" key="2">
    <source>
        <dbReference type="ARBA" id="ARBA00022525"/>
    </source>
</evidence>
<dbReference type="InterPro" id="IPR010566">
    <property type="entry name" value="Haemolys_ca-bd"/>
</dbReference>
<dbReference type="SUPFAM" id="SSF51120">
    <property type="entry name" value="beta-Roll"/>
    <property type="match status" value="18"/>
</dbReference>
<evidence type="ECO:0000313" key="5">
    <source>
        <dbReference type="EMBL" id="QIM10433.1"/>
    </source>
</evidence>
<feature type="domain" description="Haemolysin-type calcium binding-related" evidence="4">
    <location>
        <begin position="1793"/>
        <end position="1822"/>
    </location>
</feature>
<dbReference type="PANTHER" id="PTHR38340">
    <property type="entry name" value="S-LAYER PROTEIN"/>
    <property type="match status" value="1"/>
</dbReference>
<evidence type="ECO:0000256" key="1">
    <source>
        <dbReference type="ARBA" id="ARBA00004613"/>
    </source>
</evidence>
<dbReference type="PANTHER" id="PTHR38340:SF1">
    <property type="entry name" value="S-LAYER PROTEIN"/>
    <property type="match status" value="1"/>
</dbReference>
<feature type="domain" description="Haemolysin-type calcium binding-related" evidence="4">
    <location>
        <begin position="2681"/>
        <end position="2720"/>
    </location>
</feature>
<dbReference type="PRINTS" id="PR00313">
    <property type="entry name" value="CABNDNGRPT"/>
</dbReference>
<dbReference type="PROSITE" id="PS00330">
    <property type="entry name" value="HEMOLYSIN_CALCIUM"/>
    <property type="match status" value="24"/>
</dbReference>
<keyword evidence="2" id="KW-0964">Secreted</keyword>